<dbReference type="Proteomes" id="UP000430519">
    <property type="component" value="Unassembled WGS sequence"/>
</dbReference>
<dbReference type="RefSeq" id="WP_160978521.1">
    <property type="nucleotide sequence ID" value="NZ_WVHK01000024.1"/>
</dbReference>
<dbReference type="AlphaFoldDB" id="A0A6I4YFH5"/>
<reference evidence="2 3" key="1">
    <citation type="submission" date="2019-11" db="EMBL/GenBank/DDBJ databases">
        <title>Genome sequence of Deinococcus xianganensis Y35, AI-2 producing algicidal bacterium, isolated from lake water.</title>
        <authorList>
            <person name="Li Y."/>
        </authorList>
    </citation>
    <scope>NUCLEOTIDE SEQUENCE [LARGE SCALE GENOMIC DNA]</scope>
    <source>
        <strain evidence="2 3">Y35</strain>
    </source>
</reference>
<proteinExistence type="predicted"/>
<protein>
    <submittedName>
        <fullName evidence="2">RES domain-containing protein</fullName>
    </submittedName>
</protein>
<evidence type="ECO:0000313" key="3">
    <source>
        <dbReference type="Proteomes" id="UP000430519"/>
    </source>
</evidence>
<evidence type="ECO:0000259" key="1">
    <source>
        <dbReference type="SMART" id="SM00953"/>
    </source>
</evidence>
<accession>A0A6I4YFH5</accession>
<dbReference type="EMBL" id="WVHK01000024">
    <property type="protein sequence ID" value="MXV19658.1"/>
    <property type="molecule type" value="Genomic_DNA"/>
</dbReference>
<dbReference type="Pfam" id="PF08808">
    <property type="entry name" value="RES"/>
    <property type="match status" value="1"/>
</dbReference>
<sequence>MTLTLHRISRLQYAQHEGLAEHGYGAALYGGRWNSPDPGMVANRRLIYASDTLAQAMLEVIVHVDSPVLRSVPHAFVRFQVDEASISDLDVTQLPPTWNAHPGTPATQVIGDQWFDEQISPVLRVPSVILPLSVYGPGQSNYLINARHPQITRAVTLLGFEPLPFDPRL</sequence>
<organism evidence="2 3">
    <name type="scientific">Deinococcus xianganensis</name>
    <dbReference type="NCBI Taxonomy" id="1507289"/>
    <lineage>
        <taxon>Bacteria</taxon>
        <taxon>Thermotogati</taxon>
        <taxon>Deinococcota</taxon>
        <taxon>Deinococci</taxon>
        <taxon>Deinococcales</taxon>
        <taxon>Deinococcaceae</taxon>
        <taxon>Deinococcus</taxon>
    </lineage>
</organism>
<evidence type="ECO:0000313" key="2">
    <source>
        <dbReference type="EMBL" id="MXV19658.1"/>
    </source>
</evidence>
<comment type="caution">
    <text evidence="2">The sequence shown here is derived from an EMBL/GenBank/DDBJ whole genome shotgun (WGS) entry which is preliminary data.</text>
</comment>
<feature type="domain" description="RES" evidence="1">
    <location>
        <begin position="20"/>
        <end position="158"/>
    </location>
</feature>
<name>A0A6I4YFH5_9DEIO</name>
<keyword evidence="3" id="KW-1185">Reference proteome</keyword>
<dbReference type="SMART" id="SM00953">
    <property type="entry name" value="RES"/>
    <property type="match status" value="1"/>
</dbReference>
<dbReference type="InterPro" id="IPR014914">
    <property type="entry name" value="RES_dom"/>
</dbReference>
<gene>
    <name evidence="2" type="ORF">GLX28_08430</name>
</gene>